<evidence type="ECO:0000256" key="1">
    <source>
        <dbReference type="SAM" id="SignalP"/>
    </source>
</evidence>
<feature type="chain" id="PRO_5017629336" description="TonB-dependent receptor" evidence="1">
    <location>
        <begin position="24"/>
        <end position="77"/>
    </location>
</feature>
<evidence type="ECO:0000313" key="2">
    <source>
        <dbReference type="EMBL" id="HCV81027.1"/>
    </source>
</evidence>
<evidence type="ECO:0000313" key="3">
    <source>
        <dbReference type="Proteomes" id="UP000264330"/>
    </source>
</evidence>
<dbReference type="InterPro" id="IPR008969">
    <property type="entry name" value="CarboxyPept-like_regulatory"/>
</dbReference>
<keyword evidence="1" id="KW-0732">Signal</keyword>
<organism evidence="2 3">
    <name type="scientific">Zunongwangia profunda</name>
    <dbReference type="NCBI Taxonomy" id="398743"/>
    <lineage>
        <taxon>Bacteria</taxon>
        <taxon>Pseudomonadati</taxon>
        <taxon>Bacteroidota</taxon>
        <taxon>Flavobacteriia</taxon>
        <taxon>Flavobacteriales</taxon>
        <taxon>Flavobacteriaceae</taxon>
        <taxon>Zunongwangia</taxon>
    </lineage>
</organism>
<name>A0A3D5IZ61_9FLAO</name>
<dbReference type="Gene3D" id="2.60.40.1120">
    <property type="entry name" value="Carboxypeptidase-like, regulatory domain"/>
    <property type="match status" value="1"/>
</dbReference>
<sequence length="77" mass="8407">MNLSKNKLIHFLFLVLISSFANAQEKITITGQVVNRDAQQPLAFVTITVNDSESHKTITGTITDEAGFFAISELPIG</sequence>
<reference evidence="2 3" key="1">
    <citation type="journal article" date="2018" name="Nat. Biotechnol.">
        <title>A standardized bacterial taxonomy based on genome phylogeny substantially revises the tree of life.</title>
        <authorList>
            <person name="Parks D.H."/>
            <person name="Chuvochina M."/>
            <person name="Waite D.W."/>
            <person name="Rinke C."/>
            <person name="Skarshewski A."/>
            <person name="Chaumeil P.A."/>
            <person name="Hugenholtz P."/>
        </authorList>
    </citation>
    <scope>NUCLEOTIDE SEQUENCE [LARGE SCALE GENOMIC DNA]</scope>
    <source>
        <strain evidence="2">UBA9359</strain>
    </source>
</reference>
<dbReference type="Proteomes" id="UP000264330">
    <property type="component" value="Unassembled WGS sequence"/>
</dbReference>
<feature type="signal peptide" evidence="1">
    <location>
        <begin position="1"/>
        <end position="23"/>
    </location>
</feature>
<dbReference type="SUPFAM" id="SSF49464">
    <property type="entry name" value="Carboxypeptidase regulatory domain-like"/>
    <property type="match status" value="1"/>
</dbReference>
<dbReference type="EMBL" id="DPMF01000194">
    <property type="protein sequence ID" value="HCV81027.1"/>
    <property type="molecule type" value="Genomic_DNA"/>
</dbReference>
<protein>
    <recommendedName>
        <fullName evidence="4">TonB-dependent receptor</fullName>
    </recommendedName>
</protein>
<gene>
    <name evidence="2" type="ORF">DGQ38_08265</name>
</gene>
<feature type="non-terminal residue" evidence="2">
    <location>
        <position position="77"/>
    </location>
</feature>
<proteinExistence type="predicted"/>
<comment type="caution">
    <text evidence="2">The sequence shown here is derived from an EMBL/GenBank/DDBJ whole genome shotgun (WGS) entry which is preliminary data.</text>
</comment>
<accession>A0A3D5IZ61</accession>
<evidence type="ECO:0008006" key="4">
    <source>
        <dbReference type="Google" id="ProtNLM"/>
    </source>
</evidence>
<dbReference type="AlphaFoldDB" id="A0A3D5IZ61"/>